<evidence type="ECO:0000313" key="1">
    <source>
        <dbReference type="EMBL" id="CAF1300971.1"/>
    </source>
</evidence>
<proteinExistence type="predicted"/>
<dbReference type="EMBL" id="CAJNOT010002877">
    <property type="protein sequence ID" value="CAF1349369.1"/>
    <property type="molecule type" value="Genomic_DNA"/>
</dbReference>
<protein>
    <submittedName>
        <fullName evidence="1">Uncharacterized protein</fullName>
    </submittedName>
</protein>
<dbReference type="EMBL" id="CAJNOO010002842">
    <property type="protein sequence ID" value="CAF1300971.1"/>
    <property type="molecule type" value="Genomic_DNA"/>
</dbReference>
<evidence type="ECO:0000313" key="3">
    <source>
        <dbReference type="Proteomes" id="UP000663882"/>
    </source>
</evidence>
<name>A0A815DPZ2_9BILA</name>
<comment type="caution">
    <text evidence="1">The sequence shown here is derived from an EMBL/GenBank/DDBJ whole genome shotgun (WGS) entry which is preliminary data.</text>
</comment>
<organism evidence="1 3">
    <name type="scientific">Rotaria sordida</name>
    <dbReference type="NCBI Taxonomy" id="392033"/>
    <lineage>
        <taxon>Eukaryota</taxon>
        <taxon>Metazoa</taxon>
        <taxon>Spiralia</taxon>
        <taxon>Gnathifera</taxon>
        <taxon>Rotifera</taxon>
        <taxon>Eurotatoria</taxon>
        <taxon>Bdelloidea</taxon>
        <taxon>Philodinida</taxon>
        <taxon>Philodinidae</taxon>
        <taxon>Rotaria</taxon>
    </lineage>
</organism>
<dbReference type="Proteomes" id="UP000663864">
    <property type="component" value="Unassembled WGS sequence"/>
</dbReference>
<dbReference type="Proteomes" id="UP000663882">
    <property type="component" value="Unassembled WGS sequence"/>
</dbReference>
<gene>
    <name evidence="1" type="ORF">RFH988_LOCUS29721</name>
    <name evidence="2" type="ORF">ZHD862_LOCUS30476</name>
</gene>
<accession>A0A815DPZ2</accession>
<sequence>SGKFGPYFEI</sequence>
<evidence type="ECO:0000313" key="2">
    <source>
        <dbReference type="EMBL" id="CAF1349369.1"/>
    </source>
</evidence>
<feature type="non-terminal residue" evidence="1">
    <location>
        <position position="1"/>
    </location>
</feature>
<reference evidence="1" key="1">
    <citation type="submission" date="2021-02" db="EMBL/GenBank/DDBJ databases">
        <authorList>
            <person name="Nowell W R."/>
        </authorList>
    </citation>
    <scope>NUCLEOTIDE SEQUENCE</scope>
</reference>